<feature type="signal peptide" evidence="1">
    <location>
        <begin position="1"/>
        <end position="17"/>
    </location>
</feature>
<accession>A0ABM9MIR7</accession>
<evidence type="ECO:0000313" key="2">
    <source>
        <dbReference type="EMBL" id="CAJ1586185.1"/>
    </source>
</evidence>
<organism evidence="2 3">
    <name type="scientific">[Mycobacterium] wendilense</name>
    <dbReference type="NCBI Taxonomy" id="3064284"/>
    <lineage>
        <taxon>Bacteria</taxon>
        <taxon>Bacillati</taxon>
        <taxon>Actinomycetota</taxon>
        <taxon>Actinomycetes</taxon>
        <taxon>Mycobacteriales</taxon>
        <taxon>Mycobacteriaceae</taxon>
        <taxon>Mycolicibacter</taxon>
    </lineage>
</organism>
<keyword evidence="1" id="KW-0732">Signal</keyword>
<evidence type="ECO:0000256" key="1">
    <source>
        <dbReference type="SAM" id="SignalP"/>
    </source>
</evidence>
<dbReference type="EMBL" id="OY726395">
    <property type="protein sequence ID" value="CAJ1586185.1"/>
    <property type="molecule type" value="Genomic_DNA"/>
</dbReference>
<name>A0ABM9MIR7_9MYCO</name>
<feature type="chain" id="PRO_5045902738" description="Alanine and proline rich membrane protein" evidence="1">
    <location>
        <begin position="18"/>
        <end position="150"/>
    </location>
</feature>
<protein>
    <recommendedName>
        <fullName evidence="4">Alanine and proline rich membrane protein</fullName>
    </recommendedName>
</protein>
<dbReference type="RefSeq" id="WP_316512215.1">
    <property type="nucleotide sequence ID" value="NZ_OY726395.1"/>
</dbReference>
<evidence type="ECO:0000313" key="3">
    <source>
        <dbReference type="Proteomes" id="UP001190466"/>
    </source>
</evidence>
<sequence length="150" mass="16180">MILSTAIALLAVALAIAAWLRPPQEPEAQPDTPQFSEQEIATAEQAMCEAWNHSLTAILHVGGKNSPDSTLTYVLGVETQVVFDAAADYLQSSLRENPATPEELADAFKRLISSYYEAVLAHLANASEDDIEPIKKSVDAAEEVVRRACG</sequence>
<gene>
    <name evidence="2" type="ORF">MU0050_004134</name>
</gene>
<evidence type="ECO:0008006" key="4">
    <source>
        <dbReference type="Google" id="ProtNLM"/>
    </source>
</evidence>
<reference evidence="2 3" key="1">
    <citation type="submission" date="2023-08" db="EMBL/GenBank/DDBJ databases">
        <authorList>
            <person name="Folkvardsen B D."/>
            <person name="Norman A."/>
        </authorList>
    </citation>
    <scope>NUCLEOTIDE SEQUENCE [LARGE SCALE GENOMIC DNA]</scope>
    <source>
        <strain evidence="2 3">Mu0050</strain>
    </source>
</reference>
<proteinExistence type="predicted"/>
<keyword evidence="3" id="KW-1185">Reference proteome</keyword>
<dbReference type="Proteomes" id="UP001190466">
    <property type="component" value="Chromosome"/>
</dbReference>